<dbReference type="InterPro" id="IPR042201">
    <property type="entry name" value="FH2_Formin_sf"/>
</dbReference>
<keyword evidence="4" id="KW-1133">Transmembrane helix</keyword>
<evidence type="ECO:0000313" key="7">
    <source>
        <dbReference type="Proteomes" id="UP000236630"/>
    </source>
</evidence>
<sequence length="972" mass="107825">MGAFSKIVHKIFIITIMMVLFLLLSLHRSHILIIDAEASLDAASADYYYSKVQKVSGEDENEQKEALIVEKFRTLLGLRSFKASKRPLHGHDSEYFSPAPSPAPSFEAETPAPATLQPIRAHAHHPSQQSNPKPHHKIQKESTDKERVRRVLLPVLVSTGAVFVVCVLGVIWVCCSRKYHKKSIRTMSVFGKKGRIKGKSKYASSQRSTSKVNLNPSLDLFYLNSLGGDLEQQTSCLKPINENVTTSSKKQEVIKSESDNASSSSTREITSVHEDAADSIKYQSDGGNSSSGDKIIPIECHSSDDESFHSFNDSNSSNIRLSNASAASVSDTQEIFSPNLAKIPQSPMPSSPNLQNEIHHTLSNDREENVKVAHSPDCQKNFEASPSPPPPPPPTPPPLPPTVSYSHSKSSSCPAKLISKASCSSTMQSLSSPRNSDSSSELHQTTQSVLLSPQETLKPSPAFPGIPPPPCPPPPYKQNKCSMKGPPPPPSLLPHDTPVGKDGAPLPKLKPLHWDKVRAAPDRSMVWDKLKSSSFELDEEMIESLFGYNLQNSMKNDETKSKTPSPSKHVLEPKRLQNITILSKALNVTDEQVCDALMRGEGLSLQQLEALVKMVPTKEEETKLSSYKGNINELGSAEKFVKAMLGIPFAFQRAEVMLYRETFEDEVVHLRNSFSMLEEACKELRSSRLFLKLLEAVLKTGNRMNVGTIRGGAKAFKLDALLKLADVKGTDGKTTLLHFVVQEIIRSEGIRVADSIMGKINQRNKAKTIEEREEDYRRMGLDLVSGLSTELYNVKKTATIDLDVLASSVSNLKDGMAKLQHLLDLCIDEKSGNFVHSMNAFVKYAERNIKELQEDESRVFLHVREITEYFHGYVSKEEANPLRIFVIVRDFLGMLDHNYRDLAGMSIQRGDAQLATRRVTFFKGFGRKSNCVMMCFVIIGPNTLAENKHTNTINMNPPLQSPFAPLENREST</sequence>
<comment type="similarity">
    <text evidence="1">Belongs to the formin-like family. Class-I subfamily.</text>
</comment>
<feature type="region of interest" description="Disordered" evidence="3">
    <location>
        <begin position="368"/>
        <end position="411"/>
    </location>
</feature>
<feature type="compositionally biased region" description="Low complexity" evidence="3">
    <location>
        <begin position="429"/>
        <end position="439"/>
    </location>
</feature>
<evidence type="ECO:0000256" key="1">
    <source>
        <dbReference type="ARBA" id="ARBA00025793"/>
    </source>
</evidence>
<feature type="compositionally biased region" description="Polar residues" evidence="3">
    <location>
        <begin position="259"/>
        <end position="269"/>
    </location>
</feature>
<feature type="region of interest" description="Disordered" evidence="3">
    <location>
        <begin position="424"/>
        <end position="509"/>
    </location>
</feature>
<keyword evidence="4" id="KW-0472">Membrane</keyword>
<keyword evidence="7" id="KW-1185">Reference proteome</keyword>
<dbReference type="PANTHER" id="PTHR23213:SF177">
    <property type="entry name" value="FORMIN-LIKE PROTEIN 11"/>
    <property type="match status" value="1"/>
</dbReference>
<proteinExistence type="inferred from homology"/>
<feature type="transmembrane region" description="Helical" evidence="4">
    <location>
        <begin position="151"/>
        <end position="173"/>
    </location>
</feature>
<feature type="compositionally biased region" description="Pro residues" evidence="3">
    <location>
        <begin position="461"/>
        <end position="476"/>
    </location>
</feature>
<dbReference type="SMART" id="SM00498">
    <property type="entry name" value="FH2"/>
    <property type="match status" value="1"/>
</dbReference>
<evidence type="ECO:0000256" key="4">
    <source>
        <dbReference type="SAM" id="Phobius"/>
    </source>
</evidence>
<feature type="region of interest" description="Disordered" evidence="3">
    <location>
        <begin position="247"/>
        <end position="299"/>
    </location>
</feature>
<feature type="transmembrane region" description="Helical" evidence="4">
    <location>
        <begin position="6"/>
        <end position="26"/>
    </location>
</feature>
<dbReference type="GO" id="GO:0051015">
    <property type="term" value="F:actin filament binding"/>
    <property type="evidence" value="ECO:0007669"/>
    <property type="project" value="InterPro"/>
</dbReference>
<feature type="compositionally biased region" description="Pro residues" evidence="3">
    <location>
        <begin position="386"/>
        <end position="401"/>
    </location>
</feature>
<comment type="caution">
    <text evidence="6">The sequence shown here is derived from an EMBL/GenBank/DDBJ whole genome shotgun (WGS) entry which is preliminary data.</text>
</comment>
<dbReference type="PANTHER" id="PTHR23213">
    <property type="entry name" value="FORMIN-RELATED"/>
    <property type="match status" value="1"/>
</dbReference>
<dbReference type="Gene3D" id="1.20.58.2220">
    <property type="entry name" value="Formin, FH2 domain"/>
    <property type="match status" value="1"/>
</dbReference>
<organism evidence="6 7">
    <name type="scientific">Citrus unshiu</name>
    <name type="common">Satsuma mandarin</name>
    <name type="synonym">Citrus nobilis var. unshiu</name>
    <dbReference type="NCBI Taxonomy" id="55188"/>
    <lineage>
        <taxon>Eukaryota</taxon>
        <taxon>Viridiplantae</taxon>
        <taxon>Streptophyta</taxon>
        <taxon>Embryophyta</taxon>
        <taxon>Tracheophyta</taxon>
        <taxon>Spermatophyta</taxon>
        <taxon>Magnoliopsida</taxon>
        <taxon>eudicotyledons</taxon>
        <taxon>Gunneridae</taxon>
        <taxon>Pentapetalae</taxon>
        <taxon>rosids</taxon>
        <taxon>malvids</taxon>
        <taxon>Sapindales</taxon>
        <taxon>Rutaceae</taxon>
        <taxon>Aurantioideae</taxon>
        <taxon>Citrus</taxon>
    </lineage>
</organism>
<gene>
    <name evidence="6" type="ORF">CUMW_179390</name>
</gene>
<dbReference type="GO" id="GO:0045010">
    <property type="term" value="P:actin nucleation"/>
    <property type="evidence" value="ECO:0007669"/>
    <property type="project" value="InterPro"/>
</dbReference>
<dbReference type="STRING" id="55188.A0A2H5PYL9"/>
<feature type="domain" description="FH2" evidence="5">
    <location>
        <begin position="499"/>
        <end position="921"/>
    </location>
</feature>
<evidence type="ECO:0000259" key="5">
    <source>
        <dbReference type="PROSITE" id="PS51444"/>
    </source>
</evidence>
<name>A0A2H5PYL9_CITUN</name>
<accession>A0A2H5PYL9</accession>
<dbReference type="AlphaFoldDB" id="A0A2H5PYL9"/>
<dbReference type="Pfam" id="PF02181">
    <property type="entry name" value="FH2"/>
    <property type="match status" value="1"/>
</dbReference>
<reference evidence="6 7" key="1">
    <citation type="journal article" date="2017" name="Front. Genet.">
        <title>Draft sequencing of the heterozygous diploid genome of Satsuma (Citrus unshiu Marc.) using a hybrid assembly approach.</title>
        <authorList>
            <person name="Shimizu T."/>
            <person name="Tanizawa Y."/>
            <person name="Mochizuki T."/>
            <person name="Nagasaki H."/>
            <person name="Yoshioka T."/>
            <person name="Toyoda A."/>
            <person name="Fujiyama A."/>
            <person name="Kaminuma E."/>
            <person name="Nakamura Y."/>
        </authorList>
    </citation>
    <scope>NUCLEOTIDE SEQUENCE [LARGE SCALE GENOMIC DNA]</scope>
    <source>
        <strain evidence="7">cv. Miyagawa wase</strain>
    </source>
</reference>
<keyword evidence="4" id="KW-0812">Transmembrane</keyword>
<dbReference type="Proteomes" id="UP000236630">
    <property type="component" value="Unassembled WGS sequence"/>
</dbReference>
<dbReference type="InterPro" id="IPR015425">
    <property type="entry name" value="FH2_Formin"/>
</dbReference>
<evidence type="ECO:0000256" key="2">
    <source>
        <dbReference type="RuleBase" id="RU361260"/>
    </source>
</evidence>
<dbReference type="InterPro" id="IPR027643">
    <property type="entry name" value="Formin-like_plant"/>
</dbReference>
<feature type="compositionally biased region" description="Basic and acidic residues" evidence="3">
    <location>
        <begin position="249"/>
        <end position="258"/>
    </location>
</feature>
<feature type="region of interest" description="Disordered" evidence="3">
    <location>
        <begin position="121"/>
        <end position="144"/>
    </location>
</feature>
<dbReference type="SUPFAM" id="SSF101447">
    <property type="entry name" value="Formin homology 2 domain (FH2 domain)"/>
    <property type="match status" value="1"/>
</dbReference>
<feature type="region of interest" description="Disordered" evidence="3">
    <location>
        <begin position="953"/>
        <end position="972"/>
    </location>
</feature>
<dbReference type="PROSITE" id="PS51444">
    <property type="entry name" value="FH2"/>
    <property type="match status" value="1"/>
</dbReference>
<evidence type="ECO:0000313" key="6">
    <source>
        <dbReference type="EMBL" id="GAY57431.1"/>
    </source>
</evidence>
<feature type="compositionally biased region" description="Polar residues" evidence="3">
    <location>
        <begin position="441"/>
        <end position="457"/>
    </location>
</feature>
<dbReference type="EMBL" id="BDQV01000161">
    <property type="protein sequence ID" value="GAY57431.1"/>
    <property type="molecule type" value="Genomic_DNA"/>
</dbReference>
<protein>
    <recommendedName>
        <fullName evidence="2">Formin-like protein</fullName>
    </recommendedName>
</protein>
<feature type="compositionally biased region" description="Polar residues" evidence="3">
    <location>
        <begin position="281"/>
        <end position="292"/>
    </location>
</feature>
<evidence type="ECO:0000256" key="3">
    <source>
        <dbReference type="SAM" id="MobiDB-lite"/>
    </source>
</evidence>